<feature type="chain" id="PRO_5045599246" description="Bacteriocin" evidence="1">
    <location>
        <begin position="22"/>
        <end position="116"/>
    </location>
</feature>
<comment type="caution">
    <text evidence="2">The sequence shown here is derived from an EMBL/GenBank/DDBJ whole genome shotgun (WGS) entry which is preliminary data.</text>
</comment>
<dbReference type="RefSeq" id="WP_208314905.1">
    <property type="nucleotide sequence ID" value="NZ_JAELYA010000006.1"/>
</dbReference>
<protein>
    <recommendedName>
        <fullName evidence="4">Bacteriocin</fullName>
    </recommendedName>
</protein>
<dbReference type="Proteomes" id="UP000669060">
    <property type="component" value="Unassembled WGS sequence"/>
</dbReference>
<evidence type="ECO:0000256" key="1">
    <source>
        <dbReference type="SAM" id="SignalP"/>
    </source>
</evidence>
<feature type="signal peptide" evidence="1">
    <location>
        <begin position="1"/>
        <end position="21"/>
    </location>
</feature>
<keyword evidence="1" id="KW-0732">Signal</keyword>
<evidence type="ECO:0000313" key="3">
    <source>
        <dbReference type="Proteomes" id="UP000669060"/>
    </source>
</evidence>
<keyword evidence="3" id="KW-1185">Reference proteome</keyword>
<proteinExistence type="predicted"/>
<evidence type="ECO:0000313" key="2">
    <source>
        <dbReference type="EMBL" id="MBO3276800.1"/>
    </source>
</evidence>
<sequence>MKGARLLAVGGALLASMAASADQVVAEKSDNTVGAGFGAGVGLLVGGGLGGPFGALVGAGVGLLAGSAGQEATGLSQNAYVVKAADGSESTVRSPNAEFQVGQAVEKDGIRLRAAN</sequence>
<accession>A0ABS3TSZ7</accession>
<gene>
    <name evidence="2" type="ORF">JFY56_16370</name>
</gene>
<dbReference type="EMBL" id="JAELYA010000006">
    <property type="protein sequence ID" value="MBO3276800.1"/>
    <property type="molecule type" value="Genomic_DNA"/>
</dbReference>
<reference evidence="2 3" key="1">
    <citation type="submission" date="2020-12" db="EMBL/GenBank/DDBJ databases">
        <title>Pseudomonas schmalbachii sp. nov. isolated from millipede gut.</title>
        <authorList>
            <person name="Shelomi M."/>
        </authorList>
    </citation>
    <scope>NUCLEOTIDE SEQUENCE [LARGE SCALE GENOMIC DNA]</scope>
    <source>
        <strain evidence="2 3">Milli4</strain>
    </source>
</reference>
<name>A0ABS3TSZ7_9PSED</name>
<organism evidence="2 3">
    <name type="scientific">Pseudomonas schmalbachii</name>
    <dbReference type="NCBI Taxonomy" id="2816993"/>
    <lineage>
        <taxon>Bacteria</taxon>
        <taxon>Pseudomonadati</taxon>
        <taxon>Pseudomonadota</taxon>
        <taxon>Gammaproteobacteria</taxon>
        <taxon>Pseudomonadales</taxon>
        <taxon>Pseudomonadaceae</taxon>
        <taxon>Pseudomonas</taxon>
    </lineage>
</organism>
<evidence type="ECO:0008006" key="4">
    <source>
        <dbReference type="Google" id="ProtNLM"/>
    </source>
</evidence>